<keyword evidence="2" id="KW-0800">Toxin</keyword>
<dbReference type="GO" id="GO:0030598">
    <property type="term" value="F:rRNA N-glycosylase activity"/>
    <property type="evidence" value="ECO:0007669"/>
    <property type="project" value="UniProtKB-EC"/>
</dbReference>
<dbReference type="InterPro" id="IPR036041">
    <property type="entry name" value="Ribosome-inact_prot_sf"/>
</dbReference>
<proteinExistence type="predicted"/>
<dbReference type="InterPro" id="IPR017989">
    <property type="entry name" value="Ribosome_inactivat_1/2"/>
</dbReference>
<sequence length="303" mass="34093">MKNFYRYLILFFFLFSNVVYSKSVNFDYSDAQNYIKSIKNLRSIVGSHLPNVPGLLVLNPTEPYTSVHLISNNGDVIDLILSNTNLYMVGFVSAGIFYRFNDTEFSNITVPETNLLNLNISSSYIDLFRRANRTREETIVSNETINSAITTLWRQNGSGTVEPLAARAFMTLITAVAESARFSRISSFITSNYDNNVQIGGGLVRLTNRWSSLSSYAYEMSNNAGSNAGYFDDIVNSINRNRLYGVLALALYCDFSTSSKLKPRLLTFSETTPLTVDTCSSERDITLINNIYWPNNVLQAVFD</sequence>
<reference evidence="6 7" key="1">
    <citation type="journal article" date="2018" name="Int. J. Syst. Evol. Microbiol.">
        <title>Whole-genome-based revisit of Photorhabdus phylogeny: proposal for the elevation of most Photorhabdus subspecies to the species level and description of one novel species Photorhabdus bodei sp. nov., and one novel subspecies Photorhabdus laumondii subsp. clarkei subsp. nov.</title>
        <authorList>
            <person name="Machado R.A.R."/>
            <person name="Wuthrich D."/>
            <person name="Kuhnert P."/>
            <person name="Arce C.C.M."/>
            <person name="Thonen L."/>
            <person name="Ruiz C."/>
            <person name="Zhang X."/>
            <person name="Robert C.A.M."/>
            <person name="Karimi J."/>
            <person name="Kamali S."/>
            <person name="Ma J."/>
            <person name="Bruggmann R."/>
            <person name="Erb M."/>
        </authorList>
    </citation>
    <scope>NUCLEOTIDE SEQUENCE [LARGE SCALE GENOMIC DNA]</scope>
    <source>
        <strain evidence="6 7">LJ24-63</strain>
    </source>
</reference>
<name>A0A329XB93_9GAMM</name>
<dbReference type="PANTHER" id="PTHR33453:SF34">
    <property type="entry name" value="RIBOSOME-INACTIVATING PROTEIN"/>
    <property type="match status" value="1"/>
</dbReference>
<dbReference type="InterPro" id="IPR017988">
    <property type="entry name" value="Ribosome_inactivat_prot_CS"/>
</dbReference>
<dbReference type="Proteomes" id="UP000250919">
    <property type="component" value="Unassembled WGS sequence"/>
</dbReference>
<organism evidence="6 7">
    <name type="scientific">Photorhabdus bodei</name>
    <dbReference type="NCBI Taxonomy" id="2029681"/>
    <lineage>
        <taxon>Bacteria</taxon>
        <taxon>Pseudomonadati</taxon>
        <taxon>Pseudomonadota</taxon>
        <taxon>Gammaproteobacteria</taxon>
        <taxon>Enterobacterales</taxon>
        <taxon>Morganellaceae</taxon>
        <taxon>Photorhabdus</taxon>
    </lineage>
</organism>
<dbReference type="GO" id="GO:0090729">
    <property type="term" value="F:toxin activity"/>
    <property type="evidence" value="ECO:0007669"/>
    <property type="project" value="UniProtKB-KW"/>
</dbReference>
<evidence type="ECO:0000313" key="7">
    <source>
        <dbReference type="Proteomes" id="UP000250919"/>
    </source>
</evidence>
<protein>
    <submittedName>
        <fullName evidence="6">Uncharacterized protein</fullName>
    </submittedName>
</protein>
<evidence type="ECO:0000256" key="1">
    <source>
        <dbReference type="ARBA" id="ARBA00000237"/>
    </source>
</evidence>
<dbReference type="PANTHER" id="PTHR33453">
    <property type="match status" value="1"/>
</dbReference>
<comment type="caution">
    <text evidence="6">The sequence shown here is derived from an EMBL/GenBank/DDBJ whole genome shotgun (WGS) entry which is preliminary data.</text>
</comment>
<dbReference type="RefSeq" id="WP_112894778.1">
    <property type="nucleotide sequence ID" value="NZ_CAWNYH010000007.1"/>
</dbReference>
<keyword evidence="3" id="KW-0378">Hydrolase</keyword>
<dbReference type="InterPro" id="IPR001574">
    <property type="entry name" value="Ribosome_inactivat_prot"/>
</dbReference>
<dbReference type="Gene3D" id="3.40.420.10">
    <property type="entry name" value="Ricin (A subunit), domain 1"/>
    <property type="match status" value="1"/>
</dbReference>
<dbReference type="GeneID" id="88805664"/>
<keyword evidence="4" id="KW-0611">Plant defense</keyword>
<dbReference type="EMBL" id="NSCM01000007">
    <property type="protein sequence ID" value="RAX13280.1"/>
    <property type="molecule type" value="Genomic_DNA"/>
</dbReference>
<dbReference type="AlphaFoldDB" id="A0A329XB93"/>
<gene>
    <name evidence="6" type="ORF">CKY02_07180</name>
</gene>
<dbReference type="GO" id="GO:0017148">
    <property type="term" value="P:negative regulation of translation"/>
    <property type="evidence" value="ECO:0007669"/>
    <property type="project" value="UniProtKB-KW"/>
</dbReference>
<evidence type="ECO:0000256" key="3">
    <source>
        <dbReference type="ARBA" id="ARBA00022801"/>
    </source>
</evidence>
<dbReference type="InterPro" id="IPR016138">
    <property type="entry name" value="Ribosome_inactivat_prot_sub1"/>
</dbReference>
<dbReference type="PRINTS" id="PR00396">
    <property type="entry name" value="SHIGARICIN"/>
</dbReference>
<dbReference type="PROSITE" id="PS00275">
    <property type="entry name" value="SHIGA_RICIN"/>
    <property type="match status" value="1"/>
</dbReference>
<evidence type="ECO:0000256" key="4">
    <source>
        <dbReference type="ARBA" id="ARBA00022821"/>
    </source>
</evidence>
<evidence type="ECO:0000256" key="5">
    <source>
        <dbReference type="ARBA" id="ARBA00023193"/>
    </source>
</evidence>
<comment type="catalytic activity">
    <reaction evidence="1">
        <text>Endohydrolysis of the N-glycosidic bond at one specific adenosine on the 28S rRNA.</text>
        <dbReference type="EC" id="3.2.2.22"/>
    </reaction>
</comment>
<dbReference type="SUPFAM" id="SSF56371">
    <property type="entry name" value="Ribosome inactivating proteins (RIP)"/>
    <property type="match status" value="1"/>
</dbReference>
<keyword evidence="5" id="KW-0652">Protein synthesis inhibitor</keyword>
<dbReference type="Pfam" id="PF00161">
    <property type="entry name" value="RIP"/>
    <property type="match status" value="1"/>
</dbReference>
<evidence type="ECO:0000256" key="2">
    <source>
        <dbReference type="ARBA" id="ARBA00022656"/>
    </source>
</evidence>
<evidence type="ECO:0000313" key="6">
    <source>
        <dbReference type="EMBL" id="RAX13280.1"/>
    </source>
</evidence>
<accession>A0A329XB93</accession>